<evidence type="ECO:0000313" key="2">
    <source>
        <dbReference type="EMBL" id="MBW8201648.1"/>
    </source>
</evidence>
<gene>
    <name evidence="2" type="ORF">K1F36_17635</name>
</gene>
<name>A0ABS7EXU8_9FLAO</name>
<keyword evidence="1" id="KW-1133">Transmembrane helix</keyword>
<organism evidence="2 3">
    <name type="scientific">Flagellimonas abyssi</name>
    <dbReference type="NCBI Taxonomy" id="2864871"/>
    <lineage>
        <taxon>Bacteria</taxon>
        <taxon>Pseudomonadati</taxon>
        <taxon>Bacteroidota</taxon>
        <taxon>Flavobacteriia</taxon>
        <taxon>Flavobacteriales</taxon>
        <taxon>Flavobacteriaceae</taxon>
        <taxon>Flagellimonas</taxon>
    </lineage>
</organism>
<protein>
    <submittedName>
        <fullName evidence="2">Uncharacterized protein</fullName>
    </submittedName>
</protein>
<proteinExistence type="predicted"/>
<feature type="transmembrane region" description="Helical" evidence="1">
    <location>
        <begin position="45"/>
        <end position="63"/>
    </location>
</feature>
<comment type="caution">
    <text evidence="2">The sequence shown here is derived from an EMBL/GenBank/DDBJ whole genome shotgun (WGS) entry which is preliminary data.</text>
</comment>
<evidence type="ECO:0000256" key="1">
    <source>
        <dbReference type="SAM" id="Phobius"/>
    </source>
</evidence>
<evidence type="ECO:0000313" key="3">
    <source>
        <dbReference type="Proteomes" id="UP001196136"/>
    </source>
</evidence>
<dbReference type="Proteomes" id="UP001196136">
    <property type="component" value="Unassembled WGS sequence"/>
</dbReference>
<keyword evidence="3" id="KW-1185">Reference proteome</keyword>
<feature type="transmembrane region" description="Helical" evidence="1">
    <location>
        <begin position="20"/>
        <end position="39"/>
    </location>
</feature>
<dbReference type="EMBL" id="JAHZSV010000037">
    <property type="protein sequence ID" value="MBW8201648.1"/>
    <property type="molecule type" value="Genomic_DNA"/>
</dbReference>
<keyword evidence="1" id="KW-0812">Transmembrane</keyword>
<keyword evidence="1" id="KW-0472">Membrane</keyword>
<reference evidence="2 3" key="1">
    <citation type="submission" date="2021-08" db="EMBL/GenBank/DDBJ databases">
        <title>Muricauda profundi sp. nov., a marine bacterium isolated from deep seawater of the Mariana Trench.</title>
        <authorList>
            <person name="Wei Y."/>
        </authorList>
    </citation>
    <scope>NUCLEOTIDE SEQUENCE [LARGE SCALE GENOMIC DNA]</scope>
    <source>
        <strain evidence="2 3">W52</strain>
    </source>
</reference>
<accession>A0ABS7EXU8</accession>
<sequence>MKNLEALKKWTDTIIKIGPYVIVFEVIIGAVMAIASSQVKAVDSLWFGILIFSIVVFAALNILKYVN</sequence>
<dbReference type="RefSeq" id="WP_220114954.1">
    <property type="nucleotide sequence ID" value="NZ_JAHZSV010000037.1"/>
</dbReference>